<feature type="region of interest" description="Disordered" evidence="6">
    <location>
        <begin position="569"/>
        <end position="595"/>
    </location>
</feature>
<dbReference type="AlphaFoldDB" id="A0AA38HBQ2"/>
<feature type="transmembrane region" description="Helical" evidence="7">
    <location>
        <begin position="397"/>
        <end position="415"/>
    </location>
</feature>
<organism evidence="9 10">
    <name type="scientific">Dioszegia hungarica</name>
    <dbReference type="NCBI Taxonomy" id="4972"/>
    <lineage>
        <taxon>Eukaryota</taxon>
        <taxon>Fungi</taxon>
        <taxon>Dikarya</taxon>
        <taxon>Basidiomycota</taxon>
        <taxon>Agaricomycotina</taxon>
        <taxon>Tremellomycetes</taxon>
        <taxon>Tremellales</taxon>
        <taxon>Bulleribasidiaceae</taxon>
        <taxon>Dioszegia</taxon>
    </lineage>
</organism>
<evidence type="ECO:0000313" key="9">
    <source>
        <dbReference type="EMBL" id="KAI9638378.1"/>
    </source>
</evidence>
<dbReference type="Gene3D" id="1.20.1250.20">
    <property type="entry name" value="MFS general substrate transporter like domains"/>
    <property type="match status" value="2"/>
</dbReference>
<comment type="subcellular location">
    <subcellularLocation>
        <location evidence="1">Membrane</location>
        <topology evidence="1">Multi-pass membrane protein</topology>
    </subcellularLocation>
</comment>
<dbReference type="GO" id="GO:0016020">
    <property type="term" value="C:membrane"/>
    <property type="evidence" value="ECO:0007669"/>
    <property type="project" value="UniProtKB-SubCell"/>
</dbReference>
<dbReference type="PROSITE" id="PS50850">
    <property type="entry name" value="MFS"/>
    <property type="match status" value="1"/>
</dbReference>
<feature type="transmembrane region" description="Helical" evidence="7">
    <location>
        <begin position="454"/>
        <end position="479"/>
    </location>
</feature>
<feature type="transmembrane region" description="Helical" evidence="7">
    <location>
        <begin position="183"/>
        <end position="205"/>
    </location>
</feature>
<feature type="transmembrane region" description="Helical" evidence="7">
    <location>
        <begin position="248"/>
        <end position="268"/>
    </location>
</feature>
<dbReference type="EMBL" id="JAKWFO010000003">
    <property type="protein sequence ID" value="KAI9638378.1"/>
    <property type="molecule type" value="Genomic_DNA"/>
</dbReference>
<dbReference type="PANTHER" id="PTHR42718">
    <property type="entry name" value="MAJOR FACILITATOR SUPERFAMILY MULTIDRUG TRANSPORTER MFSC"/>
    <property type="match status" value="1"/>
</dbReference>
<protein>
    <submittedName>
        <fullName evidence="9">Efflux protein</fullName>
    </submittedName>
</protein>
<feature type="region of interest" description="Disordered" evidence="6">
    <location>
        <begin position="27"/>
        <end position="51"/>
    </location>
</feature>
<dbReference type="Proteomes" id="UP001164286">
    <property type="component" value="Unassembled WGS sequence"/>
</dbReference>
<feature type="transmembrane region" description="Helical" evidence="7">
    <location>
        <begin position="158"/>
        <end position="177"/>
    </location>
</feature>
<dbReference type="GO" id="GO:0022857">
    <property type="term" value="F:transmembrane transporter activity"/>
    <property type="evidence" value="ECO:0007669"/>
    <property type="project" value="InterPro"/>
</dbReference>
<evidence type="ECO:0000256" key="1">
    <source>
        <dbReference type="ARBA" id="ARBA00004141"/>
    </source>
</evidence>
<keyword evidence="5 7" id="KW-0472">Membrane</keyword>
<feature type="transmembrane region" description="Helical" evidence="7">
    <location>
        <begin position="491"/>
        <end position="512"/>
    </location>
</feature>
<sequence length="595" mass="62608">MASPSVPMQGIALSPAEALAGGVAIVPPPTPSAPLAPTKSPVPSSSAISEDKNLILDEYPNALPLTKGDSPPPTGPPPTLPPRLSTARLIAIAAIVTCTMCLGAAGAMGLIISLPIIQTDLNMRDTDLQWVSSVYSLTAGCFLLLSGRIADIFGRKKVFVAGVAWNAIWTLIGGFMNNGTALIITRALAGMGNAMSTPSAIGIIATNFKGRARSSAFAAFSAGAPAGGAVGLIIGGMLTAYTPQTWRAVLWTLSSLCFLIAALGFMFIPADGVQTLDKRVDWIGAALVTVGLILFMFVISAGESAPQGWRTGYIIAMLILGIALIAAFFVWERHVINNTTRPPLMRLKLWTRAKGRLAAVYAIGFTSWMGFSALFYQATLFYQQVQMTGTIGAMLRFLPTSVSGILCNVLVAWLVNKVRTQWIICVGILSTGIANVLFAVSPKDVDYWRLPFNAMWMAVLGADFLMATGSIFVAALALPEEQSVAGAVFQTLIQLGGSFGIAITTVISTAYNERALHAGLAPVDAQLEGLHAAFWLGAGCSLSALIIAMVMLRGMGAIGKVKKEEAVAAESAGAGGEERSRERNDEEVGVRREKA</sequence>
<name>A0AA38HBQ2_9TREE</name>
<feature type="transmembrane region" description="Helical" evidence="7">
    <location>
        <begin position="532"/>
        <end position="552"/>
    </location>
</feature>
<proteinExistence type="predicted"/>
<dbReference type="InterPro" id="IPR005829">
    <property type="entry name" value="Sugar_transporter_CS"/>
</dbReference>
<reference evidence="9" key="1">
    <citation type="journal article" date="2022" name="G3 (Bethesda)">
        <title>High quality genome of the basidiomycete yeast Dioszegia hungarica PDD-24b-2 isolated from cloud water.</title>
        <authorList>
            <person name="Jarrige D."/>
            <person name="Haridas S."/>
            <person name="Bleykasten-Grosshans C."/>
            <person name="Joly M."/>
            <person name="Nadalig T."/>
            <person name="Sancelme M."/>
            <person name="Vuilleumier S."/>
            <person name="Grigoriev I.V."/>
            <person name="Amato P."/>
            <person name="Bringel F."/>
        </authorList>
    </citation>
    <scope>NUCLEOTIDE SEQUENCE</scope>
    <source>
        <strain evidence="9">PDD-24b-2</strain>
    </source>
</reference>
<feature type="compositionally biased region" description="Basic and acidic residues" evidence="6">
    <location>
        <begin position="576"/>
        <end position="595"/>
    </location>
</feature>
<evidence type="ECO:0000256" key="7">
    <source>
        <dbReference type="SAM" id="Phobius"/>
    </source>
</evidence>
<feature type="transmembrane region" description="Helical" evidence="7">
    <location>
        <begin position="357"/>
        <end position="377"/>
    </location>
</feature>
<feature type="transmembrane region" description="Helical" evidence="7">
    <location>
        <begin position="313"/>
        <end position="336"/>
    </location>
</feature>
<dbReference type="PANTHER" id="PTHR42718:SF9">
    <property type="entry name" value="MAJOR FACILITATOR SUPERFAMILY MULTIDRUG TRANSPORTER MFSC"/>
    <property type="match status" value="1"/>
</dbReference>
<evidence type="ECO:0000256" key="6">
    <source>
        <dbReference type="SAM" id="MobiDB-lite"/>
    </source>
</evidence>
<evidence type="ECO:0000256" key="3">
    <source>
        <dbReference type="ARBA" id="ARBA00022692"/>
    </source>
</evidence>
<feature type="transmembrane region" description="Helical" evidence="7">
    <location>
        <begin position="89"/>
        <end position="116"/>
    </location>
</feature>
<comment type="caution">
    <text evidence="9">The sequence shown here is derived from an EMBL/GenBank/DDBJ whole genome shotgun (WGS) entry which is preliminary data.</text>
</comment>
<evidence type="ECO:0000259" key="8">
    <source>
        <dbReference type="PROSITE" id="PS50850"/>
    </source>
</evidence>
<accession>A0AA38HBQ2</accession>
<dbReference type="InterPro" id="IPR036259">
    <property type="entry name" value="MFS_trans_sf"/>
</dbReference>
<keyword evidence="4 7" id="KW-1133">Transmembrane helix</keyword>
<keyword evidence="10" id="KW-1185">Reference proteome</keyword>
<dbReference type="PROSITE" id="PS00216">
    <property type="entry name" value="SUGAR_TRANSPORT_1"/>
    <property type="match status" value="1"/>
</dbReference>
<evidence type="ECO:0000256" key="2">
    <source>
        <dbReference type="ARBA" id="ARBA00022448"/>
    </source>
</evidence>
<dbReference type="Pfam" id="PF07690">
    <property type="entry name" value="MFS_1"/>
    <property type="match status" value="1"/>
</dbReference>
<feature type="transmembrane region" description="Helical" evidence="7">
    <location>
        <begin position="280"/>
        <end position="301"/>
    </location>
</feature>
<keyword evidence="3 7" id="KW-0812">Transmembrane</keyword>
<keyword evidence="2" id="KW-0813">Transport</keyword>
<feature type="domain" description="Major facilitator superfamily (MFS) profile" evidence="8">
    <location>
        <begin position="89"/>
        <end position="556"/>
    </location>
</feature>
<feature type="transmembrane region" description="Helical" evidence="7">
    <location>
        <begin position="128"/>
        <end position="146"/>
    </location>
</feature>
<feature type="transmembrane region" description="Helical" evidence="7">
    <location>
        <begin position="422"/>
        <end position="442"/>
    </location>
</feature>
<feature type="transmembrane region" description="Helical" evidence="7">
    <location>
        <begin position="217"/>
        <end position="242"/>
    </location>
</feature>
<evidence type="ECO:0000256" key="4">
    <source>
        <dbReference type="ARBA" id="ARBA00022989"/>
    </source>
</evidence>
<gene>
    <name evidence="9" type="ORF">MKK02DRAFT_31819</name>
</gene>
<evidence type="ECO:0000256" key="5">
    <source>
        <dbReference type="ARBA" id="ARBA00023136"/>
    </source>
</evidence>
<dbReference type="InterPro" id="IPR011701">
    <property type="entry name" value="MFS"/>
</dbReference>
<dbReference type="RefSeq" id="XP_052948155.1">
    <property type="nucleotide sequence ID" value="XM_053088381.1"/>
</dbReference>
<dbReference type="GeneID" id="77727586"/>
<evidence type="ECO:0000313" key="10">
    <source>
        <dbReference type="Proteomes" id="UP001164286"/>
    </source>
</evidence>
<dbReference type="SUPFAM" id="SSF103473">
    <property type="entry name" value="MFS general substrate transporter"/>
    <property type="match status" value="2"/>
</dbReference>
<dbReference type="InterPro" id="IPR020846">
    <property type="entry name" value="MFS_dom"/>
</dbReference>